<reference evidence="1" key="1">
    <citation type="submission" date="2023-03" db="EMBL/GenBank/DDBJ databases">
        <title>Massive genome expansion in bonnet fungi (Mycena s.s.) driven by repeated elements and novel gene families across ecological guilds.</title>
        <authorList>
            <consortium name="Lawrence Berkeley National Laboratory"/>
            <person name="Harder C.B."/>
            <person name="Miyauchi S."/>
            <person name="Viragh M."/>
            <person name="Kuo A."/>
            <person name="Thoen E."/>
            <person name="Andreopoulos B."/>
            <person name="Lu D."/>
            <person name="Skrede I."/>
            <person name="Drula E."/>
            <person name="Henrissat B."/>
            <person name="Morin E."/>
            <person name="Kohler A."/>
            <person name="Barry K."/>
            <person name="LaButti K."/>
            <person name="Morin E."/>
            <person name="Salamov A."/>
            <person name="Lipzen A."/>
            <person name="Mereny Z."/>
            <person name="Hegedus B."/>
            <person name="Baldrian P."/>
            <person name="Stursova M."/>
            <person name="Weitz H."/>
            <person name="Taylor A."/>
            <person name="Grigoriev I.V."/>
            <person name="Nagy L.G."/>
            <person name="Martin F."/>
            <person name="Kauserud H."/>
        </authorList>
    </citation>
    <scope>NUCLEOTIDE SEQUENCE</scope>
    <source>
        <strain evidence="1">CBHHK188m</strain>
    </source>
</reference>
<dbReference type="Gene3D" id="3.80.10.10">
    <property type="entry name" value="Ribonuclease Inhibitor"/>
    <property type="match status" value="1"/>
</dbReference>
<dbReference type="InterPro" id="IPR032675">
    <property type="entry name" value="LRR_dom_sf"/>
</dbReference>
<dbReference type="EMBL" id="JARJLG010000054">
    <property type="protein sequence ID" value="KAJ7758793.1"/>
    <property type="molecule type" value="Genomic_DNA"/>
</dbReference>
<dbReference type="Proteomes" id="UP001215280">
    <property type="component" value="Unassembled WGS sequence"/>
</dbReference>
<evidence type="ECO:0000313" key="1">
    <source>
        <dbReference type="EMBL" id="KAJ7758793.1"/>
    </source>
</evidence>
<gene>
    <name evidence="1" type="ORF">DFH07DRAFT_1060319</name>
</gene>
<evidence type="ECO:0000313" key="2">
    <source>
        <dbReference type="Proteomes" id="UP001215280"/>
    </source>
</evidence>
<dbReference type="SUPFAM" id="SSF52047">
    <property type="entry name" value="RNI-like"/>
    <property type="match status" value="1"/>
</dbReference>
<comment type="caution">
    <text evidence="1">The sequence shown here is derived from an EMBL/GenBank/DDBJ whole genome shotgun (WGS) entry which is preliminary data.</text>
</comment>
<organism evidence="1 2">
    <name type="scientific">Mycena maculata</name>
    <dbReference type="NCBI Taxonomy" id="230809"/>
    <lineage>
        <taxon>Eukaryota</taxon>
        <taxon>Fungi</taxon>
        <taxon>Dikarya</taxon>
        <taxon>Basidiomycota</taxon>
        <taxon>Agaricomycotina</taxon>
        <taxon>Agaricomycetes</taxon>
        <taxon>Agaricomycetidae</taxon>
        <taxon>Agaricales</taxon>
        <taxon>Marasmiineae</taxon>
        <taxon>Mycenaceae</taxon>
        <taxon>Mycena</taxon>
    </lineage>
</organism>
<accession>A0AAD7NGD5</accession>
<protein>
    <recommendedName>
        <fullName evidence="3">F-box domain-containing protein</fullName>
    </recommendedName>
</protein>
<name>A0AAD7NGD5_9AGAR</name>
<sequence>MSQSASALLARIEELSSSIVRQQQVLRDLENQRSAVRGHLNSIRDPMARLPFEISSDIFMQCLPDTPQPHPRFAPMLLLNICKSWSSIALATPSLWTIIHGESQSAKFAELLEAWMSRARNLPFSISLPAFIPRAVRDVVKRHAGQVQNLELHIEDDEELQKMVAPFGSLKKMTVIGIDPTEDHVQGFPYGDSCLELLRAAPGLVECDLLNMHFTAGHSSAMAPLTHSHLQHLRLAMNLHLDEFDFAPGILQYLTLPALQTLSISDSDVNGIGFPSFLTRSSPPLRSLKILITRGDVDASWFQLTPELTDLDLFCSSYPAFLDKLTCAENYLPVLRNLTIRTNRPLSESSLQDLVAMLTARNASHHPFQEFRLTLPHWKAQAPDDEIILALRRLVEDGMHIHIGHGEHNYI</sequence>
<evidence type="ECO:0008006" key="3">
    <source>
        <dbReference type="Google" id="ProtNLM"/>
    </source>
</evidence>
<keyword evidence="2" id="KW-1185">Reference proteome</keyword>
<dbReference type="AlphaFoldDB" id="A0AAD7NGD5"/>
<proteinExistence type="predicted"/>